<dbReference type="InterPro" id="IPR010998">
    <property type="entry name" value="Integrase_recombinase_N"/>
</dbReference>
<protein>
    <submittedName>
        <fullName evidence="6">Tyrosine-type recombinase/integrase</fullName>
    </submittedName>
</protein>
<sequence>MDAMPRPRPLYLCRETTRHKRVVWYVKRHGKRVRMPDPYGSDEFWEAYQGAINGKLPEKPAQAKGGSLRWLVDRYQESAAWASLRPSTQRMRGNILKRAVEKSGAAPFAAICKEDIDAAVMDRAATPNAANNFRKAMNQLFTWAKRNGHVKVNPCDGADRIKVESEGHHTWTVAEVQAYRKKHAVGTMPRLALDLLLFTGLRRSDVCLVGRQHLKDGVLSLRPTKPGPMLYLPVCEELAASIDATKTSDLAFLATSLGRPFKSAASFGNWFREQCDAAGLKHCSAHGLRKAGATLAAESGASAHELMAMFGWTKMATAEIYTREADRARLARAASDRIGAAMAPKSVTKSNGAQSGRTSAMEC</sequence>
<evidence type="ECO:0000259" key="5">
    <source>
        <dbReference type="PROSITE" id="PS51898"/>
    </source>
</evidence>
<evidence type="ECO:0000313" key="6">
    <source>
        <dbReference type="EMBL" id="MCO6050894.1"/>
    </source>
</evidence>
<evidence type="ECO:0000256" key="3">
    <source>
        <dbReference type="ARBA" id="ARBA00023172"/>
    </source>
</evidence>
<dbReference type="Proteomes" id="UP001205906">
    <property type="component" value="Unassembled WGS sequence"/>
</dbReference>
<reference evidence="6 7" key="1">
    <citation type="submission" date="2022-06" db="EMBL/GenBank/DDBJ databases">
        <title>Mesorhizobium sp. strain RP14 Genome sequencing and assembly.</title>
        <authorList>
            <person name="Kim I."/>
        </authorList>
    </citation>
    <scope>NUCLEOTIDE SEQUENCE [LARGE SCALE GENOMIC DNA]</scope>
    <source>
        <strain evidence="7">RP14(2022)</strain>
    </source>
</reference>
<proteinExistence type="predicted"/>
<dbReference type="SUPFAM" id="SSF56349">
    <property type="entry name" value="DNA breaking-rejoining enzymes"/>
    <property type="match status" value="1"/>
</dbReference>
<dbReference type="PANTHER" id="PTHR30349">
    <property type="entry name" value="PHAGE INTEGRASE-RELATED"/>
    <property type="match status" value="1"/>
</dbReference>
<accession>A0ABT1C7U6</accession>
<evidence type="ECO:0000256" key="2">
    <source>
        <dbReference type="ARBA" id="ARBA00023125"/>
    </source>
</evidence>
<evidence type="ECO:0000313" key="7">
    <source>
        <dbReference type="Proteomes" id="UP001205906"/>
    </source>
</evidence>
<name>A0ABT1C7U6_9HYPH</name>
<organism evidence="6 7">
    <name type="scientific">Mesorhizobium liriopis</name>
    <dbReference type="NCBI Taxonomy" id="2953882"/>
    <lineage>
        <taxon>Bacteria</taxon>
        <taxon>Pseudomonadati</taxon>
        <taxon>Pseudomonadota</taxon>
        <taxon>Alphaproteobacteria</taxon>
        <taxon>Hyphomicrobiales</taxon>
        <taxon>Phyllobacteriaceae</taxon>
        <taxon>Mesorhizobium</taxon>
    </lineage>
</organism>
<feature type="domain" description="Tyr recombinase" evidence="5">
    <location>
        <begin position="166"/>
        <end position="335"/>
    </location>
</feature>
<comment type="caution">
    <text evidence="6">The sequence shown here is derived from an EMBL/GenBank/DDBJ whole genome shotgun (WGS) entry which is preliminary data.</text>
</comment>
<evidence type="ECO:0000256" key="1">
    <source>
        <dbReference type="ARBA" id="ARBA00022908"/>
    </source>
</evidence>
<keyword evidence="7" id="KW-1185">Reference proteome</keyword>
<dbReference type="Pfam" id="PF00589">
    <property type="entry name" value="Phage_integrase"/>
    <property type="match status" value="1"/>
</dbReference>
<dbReference type="InterPro" id="IPR011010">
    <property type="entry name" value="DNA_brk_join_enz"/>
</dbReference>
<dbReference type="EMBL" id="JAMXQS010000006">
    <property type="protein sequence ID" value="MCO6050894.1"/>
    <property type="molecule type" value="Genomic_DNA"/>
</dbReference>
<keyword evidence="2" id="KW-0238">DNA-binding</keyword>
<feature type="compositionally biased region" description="Polar residues" evidence="4">
    <location>
        <begin position="347"/>
        <end position="363"/>
    </location>
</feature>
<dbReference type="Gene3D" id="1.10.150.130">
    <property type="match status" value="1"/>
</dbReference>
<dbReference type="InterPro" id="IPR050090">
    <property type="entry name" value="Tyrosine_recombinase_XerCD"/>
</dbReference>
<evidence type="ECO:0000256" key="4">
    <source>
        <dbReference type="SAM" id="MobiDB-lite"/>
    </source>
</evidence>
<keyword evidence="3" id="KW-0233">DNA recombination</keyword>
<dbReference type="RefSeq" id="WP_252819906.1">
    <property type="nucleotide sequence ID" value="NZ_JAMXQS010000006.1"/>
</dbReference>
<dbReference type="InterPro" id="IPR002104">
    <property type="entry name" value="Integrase_catalytic"/>
</dbReference>
<feature type="region of interest" description="Disordered" evidence="4">
    <location>
        <begin position="342"/>
        <end position="363"/>
    </location>
</feature>
<gene>
    <name evidence="6" type="ORF">NGM99_14005</name>
</gene>
<keyword evidence="1" id="KW-0229">DNA integration</keyword>
<dbReference type="InterPro" id="IPR013762">
    <property type="entry name" value="Integrase-like_cat_sf"/>
</dbReference>
<dbReference type="PROSITE" id="PS51898">
    <property type="entry name" value="TYR_RECOMBINASE"/>
    <property type="match status" value="1"/>
</dbReference>
<dbReference type="Gene3D" id="1.10.443.10">
    <property type="entry name" value="Intergrase catalytic core"/>
    <property type="match status" value="1"/>
</dbReference>